<sequence>MNKLLLSITVEHEPETLAHRMIHYFYHRQAIAKDAWDITFWQEFRRNHPDVELDAKALRSYFFHEVVRKPREWRNLPYGVIQYLNPLFNQIREEVLEFRDLIEGVDYMYAEDPADLPTVTSNTLPPLCLEPGRMGGMVSPSRATKRYITPSTEQIRSFVAAGLSELLWTKVEKTTKPTLDAKECMSRIGVLTNNSIALINCIEPGMACYERFNKTDSVEAGLLDNIPPIGTTAPTHTPLMHPIASSTPIPTTSRPGAEGSDPIRLRTPSTALRHVRSKPRKGVFKKIDM</sequence>
<feature type="compositionally biased region" description="Polar residues" evidence="1">
    <location>
        <begin position="245"/>
        <end position="254"/>
    </location>
</feature>
<reference evidence="2" key="2">
    <citation type="submission" date="2020-05" db="UniProtKB">
        <authorList>
            <consortium name="EnsemblMetazoa"/>
        </authorList>
    </citation>
    <scope>IDENTIFICATION</scope>
    <source>
        <strain evidence="2">ACHKN1017</strain>
    </source>
</reference>
<name>A0A182JRR3_9DIPT</name>
<organism evidence="2 3">
    <name type="scientific">Anopheles christyi</name>
    <dbReference type="NCBI Taxonomy" id="43041"/>
    <lineage>
        <taxon>Eukaryota</taxon>
        <taxon>Metazoa</taxon>
        <taxon>Ecdysozoa</taxon>
        <taxon>Arthropoda</taxon>
        <taxon>Hexapoda</taxon>
        <taxon>Insecta</taxon>
        <taxon>Pterygota</taxon>
        <taxon>Neoptera</taxon>
        <taxon>Endopterygota</taxon>
        <taxon>Diptera</taxon>
        <taxon>Nematocera</taxon>
        <taxon>Culicoidea</taxon>
        <taxon>Culicidae</taxon>
        <taxon>Anophelinae</taxon>
        <taxon>Anopheles</taxon>
    </lineage>
</organism>
<dbReference type="Proteomes" id="UP000075881">
    <property type="component" value="Unassembled WGS sequence"/>
</dbReference>
<protein>
    <submittedName>
        <fullName evidence="2">Uncharacterized protein</fullName>
    </submittedName>
</protein>
<accession>A0A182JRR3</accession>
<reference evidence="3" key="1">
    <citation type="submission" date="2013-03" db="EMBL/GenBank/DDBJ databases">
        <title>The Genome Sequence of Anopheles christyi ACHKN1017.</title>
        <authorList>
            <consortium name="The Broad Institute Genomics Platform"/>
            <person name="Neafsey D.E."/>
            <person name="Besansky N."/>
            <person name="Walker B."/>
            <person name="Young S.K."/>
            <person name="Zeng Q."/>
            <person name="Gargeya S."/>
            <person name="Fitzgerald M."/>
            <person name="Haas B."/>
            <person name="Abouelleil A."/>
            <person name="Allen A.W."/>
            <person name="Alvarado L."/>
            <person name="Arachchi H.M."/>
            <person name="Berlin A.M."/>
            <person name="Chapman S.B."/>
            <person name="Gainer-Dewar J."/>
            <person name="Goldberg J."/>
            <person name="Griggs A."/>
            <person name="Gujja S."/>
            <person name="Hansen M."/>
            <person name="Howarth C."/>
            <person name="Imamovic A."/>
            <person name="Ireland A."/>
            <person name="Larimer J."/>
            <person name="McCowan C."/>
            <person name="Murphy C."/>
            <person name="Pearson M."/>
            <person name="Poon T.W."/>
            <person name="Priest M."/>
            <person name="Roberts A."/>
            <person name="Saif S."/>
            <person name="Shea T."/>
            <person name="Sisk P."/>
            <person name="Sykes S."/>
            <person name="Wortman J."/>
            <person name="Nusbaum C."/>
            <person name="Birren B."/>
        </authorList>
    </citation>
    <scope>NUCLEOTIDE SEQUENCE [LARGE SCALE GENOMIC DNA]</scope>
    <source>
        <strain evidence="3">ACHKN1017</strain>
    </source>
</reference>
<feature type="region of interest" description="Disordered" evidence="1">
    <location>
        <begin position="245"/>
        <end position="264"/>
    </location>
</feature>
<evidence type="ECO:0000313" key="2">
    <source>
        <dbReference type="EnsemblMetazoa" id="ACHR001195-PA"/>
    </source>
</evidence>
<dbReference type="EnsemblMetazoa" id="ACHR001195-RA">
    <property type="protein sequence ID" value="ACHR001195-PA"/>
    <property type="gene ID" value="ACHR001195"/>
</dbReference>
<dbReference type="VEuPathDB" id="VectorBase:ACHR001195"/>
<evidence type="ECO:0000256" key="1">
    <source>
        <dbReference type="SAM" id="MobiDB-lite"/>
    </source>
</evidence>
<dbReference type="AlphaFoldDB" id="A0A182JRR3"/>
<evidence type="ECO:0000313" key="3">
    <source>
        <dbReference type="Proteomes" id="UP000075881"/>
    </source>
</evidence>
<proteinExistence type="predicted"/>
<keyword evidence="3" id="KW-1185">Reference proteome</keyword>